<dbReference type="EMBL" id="CABFNP030000823">
    <property type="protein sequence ID" value="CAI6088301.1"/>
    <property type="molecule type" value="Genomic_DNA"/>
</dbReference>
<evidence type="ECO:0000256" key="1">
    <source>
        <dbReference type="ARBA" id="ARBA00004123"/>
    </source>
</evidence>
<dbReference type="GO" id="GO:0006351">
    <property type="term" value="P:DNA-templated transcription"/>
    <property type="evidence" value="ECO:0007669"/>
    <property type="project" value="InterPro"/>
</dbReference>
<dbReference type="GO" id="GO:0008270">
    <property type="term" value="F:zinc ion binding"/>
    <property type="evidence" value="ECO:0007669"/>
    <property type="project" value="InterPro"/>
</dbReference>
<feature type="compositionally biased region" description="Low complexity" evidence="3">
    <location>
        <begin position="9"/>
        <end position="27"/>
    </location>
</feature>
<feature type="compositionally biased region" description="Polar residues" evidence="3">
    <location>
        <begin position="175"/>
        <end position="184"/>
    </location>
</feature>
<dbReference type="InterPro" id="IPR050613">
    <property type="entry name" value="Sec_Metabolite_Reg"/>
</dbReference>
<gene>
    <name evidence="5" type="ORF">CCHLO57077_00010741</name>
</gene>
<dbReference type="PANTHER" id="PTHR31001">
    <property type="entry name" value="UNCHARACTERIZED TRANSCRIPTIONAL REGULATORY PROTEIN"/>
    <property type="match status" value="1"/>
</dbReference>
<protein>
    <recommendedName>
        <fullName evidence="4">Xylanolytic transcriptional activator regulatory domain-containing protein</fullName>
    </recommendedName>
</protein>
<feature type="region of interest" description="Disordered" evidence="3">
    <location>
        <begin position="168"/>
        <end position="213"/>
    </location>
</feature>
<evidence type="ECO:0000256" key="2">
    <source>
        <dbReference type="ARBA" id="ARBA00023242"/>
    </source>
</evidence>
<keyword evidence="6" id="KW-1185">Reference proteome</keyword>
<feature type="region of interest" description="Disordered" evidence="3">
    <location>
        <begin position="1"/>
        <end position="31"/>
    </location>
</feature>
<organism evidence="5 6">
    <name type="scientific">Clonostachys chloroleuca</name>
    <dbReference type="NCBI Taxonomy" id="1926264"/>
    <lineage>
        <taxon>Eukaryota</taxon>
        <taxon>Fungi</taxon>
        <taxon>Dikarya</taxon>
        <taxon>Ascomycota</taxon>
        <taxon>Pezizomycotina</taxon>
        <taxon>Sordariomycetes</taxon>
        <taxon>Hypocreomycetidae</taxon>
        <taxon>Hypocreales</taxon>
        <taxon>Bionectriaceae</taxon>
        <taxon>Clonostachys</taxon>
    </lineage>
</organism>
<comment type="caution">
    <text evidence="5">The sequence shown here is derived from an EMBL/GenBank/DDBJ whole genome shotgun (WGS) entry which is preliminary data.</text>
</comment>
<dbReference type="GO" id="GO:0005634">
    <property type="term" value="C:nucleus"/>
    <property type="evidence" value="ECO:0007669"/>
    <property type="project" value="UniProtKB-SubCell"/>
</dbReference>
<dbReference type="CDD" id="cd12148">
    <property type="entry name" value="fungal_TF_MHR"/>
    <property type="match status" value="1"/>
</dbReference>
<dbReference type="SMART" id="SM00906">
    <property type="entry name" value="Fungal_trans"/>
    <property type="match status" value="1"/>
</dbReference>
<dbReference type="Pfam" id="PF04082">
    <property type="entry name" value="Fungal_trans"/>
    <property type="match status" value="1"/>
</dbReference>
<evidence type="ECO:0000256" key="3">
    <source>
        <dbReference type="SAM" id="MobiDB-lite"/>
    </source>
</evidence>
<accession>A0AA35M0M1</accession>
<evidence type="ECO:0000313" key="6">
    <source>
        <dbReference type="Proteomes" id="UP001160390"/>
    </source>
</evidence>
<comment type="subcellular location">
    <subcellularLocation>
        <location evidence="1">Nucleus</location>
    </subcellularLocation>
</comment>
<evidence type="ECO:0000259" key="4">
    <source>
        <dbReference type="SMART" id="SM00906"/>
    </source>
</evidence>
<name>A0AA35M0M1_9HYPO</name>
<dbReference type="AlphaFoldDB" id="A0AA35M0M1"/>
<feature type="compositionally biased region" description="Polar residues" evidence="3">
    <location>
        <begin position="200"/>
        <end position="213"/>
    </location>
</feature>
<keyword evidence="2" id="KW-0539">Nucleus</keyword>
<feature type="region of interest" description="Disordered" evidence="3">
    <location>
        <begin position="106"/>
        <end position="145"/>
    </location>
</feature>
<reference evidence="5" key="1">
    <citation type="submission" date="2023-01" db="EMBL/GenBank/DDBJ databases">
        <authorList>
            <person name="Piombo E."/>
        </authorList>
    </citation>
    <scope>NUCLEOTIDE SEQUENCE</scope>
</reference>
<proteinExistence type="predicted"/>
<dbReference type="InterPro" id="IPR007219">
    <property type="entry name" value="XnlR_reg_dom"/>
</dbReference>
<sequence length="810" mass="89994">MSEAQDEMQSASRTSRSSQTLTTAQQQPGQNISRDPIILDHHHMHQGHQNHHQQPAVVPASIEEAQVVNPVQQPTASPQNHTLHGNHHQLDTLALLAQALGPYAAQASSLNTPGSRPPGGRTESLYNPPTGGSGSTNAAGRSMDEDEQVGSFGTLMLSKRGRSKYLGPTAGSEWLNESETQDVSETPLATRAPSPALPQDSASSQTIHNNPHATTPIGFPLSASAAHISTRELISCLPPREEAWALCESYYRYCAWHHDVAPRSQFERTFDRVYKILGSGTSSPINPQEIALVFIVMAQGTMFNIEMPNFDSSAEDWLHLAERALVKGDFLSNNTLAGVQTLHLMAHLHLHLDKGRHGDNAWPIWGLVMRLVQAMGMHRDGDRWNLPHDVAEERRKVFWECNAADVFQAHCFSRPSAINPEHCDTAFPSGQSHPNGEKSYSILRFELSQLSAEILNMAMKVRKPAYSEVTELGLRLLEFERNIPFSLRCRAALLAMPSQYPVAEAAINASPEPSRRSVTISFQQSNFALNVSETIINLHRPYYAKALYEVDRVESIYKTSFYTVIERCAIIIGLVTDIHTRFPAVSTRQWNFWYHVFNSALCLGTLVLRDPGNIMSSFVLTQLDASISLFTSLLQHGARTPRYKRNLQWLIKLRARALAEISTASNAQRNGAQVGVDQAHGNNTEEQRDDEDVELLGWRTRLIERAGQDRQKIIKTINLATAPDSSQFQDNASLQQKESMPDGQIGALDLGLSNASLPMATLDSMNDVLHEFWDPMLLQDVFEGSQDQSNPFLMSRATWWDESAPATDAV</sequence>
<feature type="domain" description="Xylanolytic transcriptional activator regulatory" evidence="4">
    <location>
        <begin position="361"/>
        <end position="434"/>
    </location>
</feature>
<evidence type="ECO:0000313" key="5">
    <source>
        <dbReference type="EMBL" id="CAI6088301.1"/>
    </source>
</evidence>
<dbReference type="PANTHER" id="PTHR31001:SF56">
    <property type="entry name" value="ZN(2)-C6 FUNGAL-TYPE DOMAIN-CONTAINING PROTEIN"/>
    <property type="match status" value="1"/>
</dbReference>
<dbReference type="GO" id="GO:0003677">
    <property type="term" value="F:DNA binding"/>
    <property type="evidence" value="ECO:0007669"/>
    <property type="project" value="InterPro"/>
</dbReference>
<dbReference type="Proteomes" id="UP001160390">
    <property type="component" value="Unassembled WGS sequence"/>
</dbReference>